<accession>A0ABX0L7E0</accession>
<sequence>MFVSRSGGTLNAIFGMDAQGKPEATAKSGPQGVALSAAQQQAVSNSKFFEAGASMSLLDRPGKMGDVFDQHARQLAGLLRHMLEGQGEAAGRTVYFQGREQTLGAVLQAAIKPLSAESDQIGRQMNGGQDFQPWLLETLSTPLQGRADGSGKQGHAELLTKIRTLSAFGTTVWQLMNPVENQAKPELFSQHKQANADACGALLREAGLSAQADDFAARFKEFAGKTRTPGFDNPLSRARSERMPMVATEEGGARAVNGVYEDAAKYGLGFGQVVQRTVDGADDAALRQALGDRNQNINAIPREGAPIADLSRPFTMSEADMGAVPEAYAQLGIGKMLEQHAMTHGTGINRWQPFGAFAMESNTQGLPSAGAQSGGTCDILLALNTLGEERIYGKPELALAAGLGIAAFMNFGGYHTFAETFPIAEAAAANRPYVPTNLAAVNQPELYQRMQATAETHCPEGSEQMARFLSAHADTLAPLLSQHPDLDLSPRAHDVEFHGTPAQIEQWRA</sequence>
<comment type="caution">
    <text evidence="1">The sequence shown here is derived from an EMBL/GenBank/DDBJ whole genome shotgun (WGS) entry which is preliminary data.</text>
</comment>
<organism evidence="1 2">
    <name type="scientific">Chromobacterium fluminis</name>
    <dbReference type="NCBI Taxonomy" id="3044269"/>
    <lineage>
        <taxon>Bacteria</taxon>
        <taxon>Pseudomonadati</taxon>
        <taxon>Pseudomonadota</taxon>
        <taxon>Betaproteobacteria</taxon>
        <taxon>Neisseriales</taxon>
        <taxon>Chromobacteriaceae</taxon>
        <taxon>Chromobacterium</taxon>
    </lineage>
</organism>
<dbReference type="RefSeq" id="WP_166453488.1">
    <property type="nucleotide sequence ID" value="NZ_JAAOMA010000040.1"/>
</dbReference>
<evidence type="ECO:0000313" key="1">
    <source>
        <dbReference type="EMBL" id="NHR07732.1"/>
    </source>
</evidence>
<keyword evidence="2" id="KW-1185">Reference proteome</keyword>
<reference evidence="1 2" key="1">
    <citation type="submission" date="2020-03" db="EMBL/GenBank/DDBJ databases">
        <title>Draft genome sequence of environmentally isolated cultures.</title>
        <authorList>
            <person name="Wilson H.S."/>
            <person name="De Leon M.E."/>
        </authorList>
    </citation>
    <scope>NUCLEOTIDE SEQUENCE [LARGE SCALE GENOMIC DNA]</scope>
    <source>
        <strain evidence="1 2">HSC-31F16</strain>
    </source>
</reference>
<dbReference type="Proteomes" id="UP001515641">
    <property type="component" value="Unassembled WGS sequence"/>
</dbReference>
<protein>
    <submittedName>
        <fullName evidence="1">Uncharacterized protein</fullName>
    </submittedName>
</protein>
<dbReference type="EMBL" id="JAAOMA010000040">
    <property type="protein sequence ID" value="NHR07732.1"/>
    <property type="molecule type" value="Genomic_DNA"/>
</dbReference>
<evidence type="ECO:0000313" key="2">
    <source>
        <dbReference type="Proteomes" id="UP001515641"/>
    </source>
</evidence>
<name>A0ABX0L7E0_9NEIS</name>
<proteinExistence type="predicted"/>
<gene>
    <name evidence="1" type="ORF">HA052_21310</name>
</gene>